<dbReference type="PANTHER" id="PTHR47582">
    <property type="entry name" value="P450, PUTATIVE (EUROFUNG)-RELATED"/>
    <property type="match status" value="1"/>
</dbReference>
<proteinExistence type="predicted"/>
<dbReference type="AlphaFoldDB" id="A0A8H4RBM6"/>
<accession>A0A8H4RBM6</accession>
<dbReference type="EMBL" id="JAAMPI010001175">
    <property type="protein sequence ID" value="KAF4626326.1"/>
    <property type="molecule type" value="Genomic_DNA"/>
</dbReference>
<comment type="caution">
    <text evidence="1">The sequence shown here is derived from an EMBL/GenBank/DDBJ whole genome shotgun (WGS) entry which is preliminary data.</text>
</comment>
<organism evidence="1 2">
    <name type="scientific">Cudoniella acicularis</name>
    <dbReference type="NCBI Taxonomy" id="354080"/>
    <lineage>
        <taxon>Eukaryota</taxon>
        <taxon>Fungi</taxon>
        <taxon>Dikarya</taxon>
        <taxon>Ascomycota</taxon>
        <taxon>Pezizomycotina</taxon>
        <taxon>Leotiomycetes</taxon>
        <taxon>Helotiales</taxon>
        <taxon>Tricladiaceae</taxon>
        <taxon>Cudoniella</taxon>
    </lineage>
</organism>
<name>A0A8H4RBM6_9HELO</name>
<dbReference type="OrthoDB" id="1470350at2759"/>
<keyword evidence="2" id="KW-1185">Reference proteome</keyword>
<evidence type="ECO:0000313" key="1">
    <source>
        <dbReference type="EMBL" id="KAF4626326.1"/>
    </source>
</evidence>
<gene>
    <name evidence="1" type="ORF">G7Y89_g11836</name>
</gene>
<dbReference type="InterPro" id="IPR053007">
    <property type="entry name" value="CYP450_monoxygenase_sec-met"/>
</dbReference>
<reference evidence="1 2" key="1">
    <citation type="submission" date="2020-03" db="EMBL/GenBank/DDBJ databases">
        <title>Draft Genome Sequence of Cudoniella acicularis.</title>
        <authorList>
            <person name="Buettner E."/>
            <person name="Kellner H."/>
        </authorList>
    </citation>
    <scope>NUCLEOTIDE SEQUENCE [LARGE SCALE GENOMIC DNA]</scope>
    <source>
        <strain evidence="1 2">DSM 108380</strain>
    </source>
</reference>
<dbReference type="Proteomes" id="UP000566819">
    <property type="component" value="Unassembled WGS sequence"/>
</dbReference>
<protein>
    <submittedName>
        <fullName evidence="1">Uncharacterized protein</fullName>
    </submittedName>
</protein>
<evidence type="ECO:0000313" key="2">
    <source>
        <dbReference type="Proteomes" id="UP000566819"/>
    </source>
</evidence>
<sequence length="181" mass="20184">MNPPHWTRPQPDVTTNAVYGPGNTFKEKEVYDWFWQFEKDLMSIAVGPLPRIMARGGDGSFHETPRIEVLNVGASDRGVGVRDSTRHLYHGVFLQQSFSIEKSIFHNLSHGNANRSVTRRFLESNGKEGTAGNGEWVTQSTENTNVAAVIVEPDTDVEVEIQRRQGWEGGGVDVWVEGFGV</sequence>
<dbReference type="PANTHER" id="PTHR47582:SF1">
    <property type="entry name" value="P450, PUTATIVE (EUROFUNG)-RELATED"/>
    <property type="match status" value="1"/>
</dbReference>